<dbReference type="GO" id="GO:0097320">
    <property type="term" value="P:plasma membrane tubulation"/>
    <property type="evidence" value="ECO:0007669"/>
    <property type="project" value="TreeGrafter"/>
</dbReference>
<evidence type="ECO:0000256" key="1">
    <source>
        <dbReference type="ARBA" id="ARBA00004184"/>
    </source>
</evidence>
<dbReference type="CDD" id="cd07655">
    <property type="entry name" value="F-BAR_PACSIN"/>
    <property type="match status" value="1"/>
</dbReference>
<dbReference type="Proteomes" id="UP000014760">
    <property type="component" value="Unassembled WGS sequence"/>
</dbReference>
<dbReference type="GO" id="GO:0030100">
    <property type="term" value="P:regulation of endocytosis"/>
    <property type="evidence" value="ECO:0007669"/>
    <property type="project" value="TreeGrafter"/>
</dbReference>
<evidence type="ECO:0000256" key="6">
    <source>
        <dbReference type="ARBA" id="ARBA00022490"/>
    </source>
</evidence>
<dbReference type="FunCoup" id="R7TDV9">
    <property type="interactions" value="261"/>
</dbReference>
<dbReference type="EMBL" id="AMQN01000339">
    <property type="status" value="NOT_ANNOTATED_CDS"/>
    <property type="molecule type" value="Genomic_DNA"/>
</dbReference>
<sequence>MSVNEEVLQPGSDSFWEVDCFKRTVKRQDDGFRLCQDLMQLIQDRAEIEKHYAKSLKTWSKKWHDSIEKGPEYGTTEAAWKSTLSEADSLADIHLAMKDKMLNEVQAEIKRWRSENFHKTMLSQTKEAKTLEDEFKKAQKPWAKRYLKVLDSKKKFHQACKMEKSATIQENNARGDNSVSGDQLKKVQEKADKCRRDVEATKEKYEATLNDLNAYNAKYMEDMTEVFNKSQEWEEKRLRFIKEMLYGIHSCLDLSQNNTVPQIYAQFRSTIDAADASQDLKWWSRSHGVDMPMNWPVFEVYVMEWHEISRKKSEGLPSSTVTLKKISQEKFHDEFGEFSTEFHSINRKEKKGVAGDAITITSIKKNDSPAATLQQSSRPQSQVYNNHASTAAPIAPPPAVQSQNPFGDDEWDDDDAKSADAFEATATTSKEVRALYDYDGQEDDELTFKVGEVFLQIKERDDQGWCTGQIHGRVGLFPDNYVEPTGN</sequence>
<dbReference type="InterPro" id="IPR001452">
    <property type="entry name" value="SH3_domain"/>
</dbReference>
<dbReference type="STRING" id="283909.R7TDV9"/>
<comment type="subunit">
    <text evidence="11">Homodimer. May form heterooligomers with other PACSINs. Interacts (via SH3 domain) with DNM1, SYNJ1 and WASL. Interacts with TRPV4.</text>
</comment>
<gene>
    <name evidence="18" type="ORF">CAPTEDRAFT_20646</name>
</gene>
<dbReference type="EnsemblMetazoa" id="CapteT20646">
    <property type="protein sequence ID" value="CapteP20646"/>
    <property type="gene ID" value="CapteG20646"/>
</dbReference>
<feature type="region of interest" description="Disordered" evidence="15">
    <location>
        <begin position="389"/>
        <end position="415"/>
    </location>
</feature>
<dbReference type="PANTHER" id="PTHR23065:SF11">
    <property type="entry name" value="SYNDAPIN, ISOFORM C"/>
    <property type="match status" value="1"/>
</dbReference>
<evidence type="ECO:0000256" key="10">
    <source>
        <dbReference type="ARBA" id="ARBA00055545"/>
    </source>
</evidence>
<evidence type="ECO:0000256" key="14">
    <source>
        <dbReference type="SAM" id="Coils"/>
    </source>
</evidence>
<keyword evidence="7" id="KW-0597">Phosphoprotein</keyword>
<dbReference type="InterPro" id="IPR001060">
    <property type="entry name" value="FCH_dom"/>
</dbReference>
<keyword evidence="9" id="KW-0472">Membrane</keyword>
<feature type="domain" description="F-BAR" evidence="17">
    <location>
        <begin position="8"/>
        <end position="279"/>
    </location>
</feature>
<evidence type="ECO:0000256" key="4">
    <source>
        <dbReference type="ARBA" id="ARBA00022443"/>
    </source>
</evidence>
<dbReference type="PROSITE" id="PS50002">
    <property type="entry name" value="SH3"/>
    <property type="match status" value="1"/>
</dbReference>
<dbReference type="InterPro" id="IPR031160">
    <property type="entry name" value="F_BAR_dom"/>
</dbReference>
<dbReference type="OMA" id="AMAHVFK"/>
<dbReference type="GO" id="GO:0005886">
    <property type="term" value="C:plasma membrane"/>
    <property type="evidence" value="ECO:0007669"/>
    <property type="project" value="UniProtKB-SubCell"/>
</dbReference>
<evidence type="ECO:0008006" key="21">
    <source>
        <dbReference type="Google" id="ProtNLM"/>
    </source>
</evidence>
<protein>
    <recommendedName>
        <fullName evidence="21">F-BAR domain-containing protein</fullName>
    </recommendedName>
</protein>
<dbReference type="SUPFAM" id="SSF103657">
    <property type="entry name" value="BAR/IMD domain-like"/>
    <property type="match status" value="1"/>
</dbReference>
<evidence type="ECO:0000256" key="3">
    <source>
        <dbReference type="ARBA" id="ARBA00004496"/>
    </source>
</evidence>
<dbReference type="InterPro" id="IPR027267">
    <property type="entry name" value="AH/BAR_dom_sf"/>
</dbReference>
<dbReference type="GO" id="GO:0005768">
    <property type="term" value="C:endosome"/>
    <property type="evidence" value="ECO:0007669"/>
    <property type="project" value="TreeGrafter"/>
</dbReference>
<evidence type="ECO:0000256" key="8">
    <source>
        <dbReference type="ARBA" id="ARBA00023054"/>
    </source>
</evidence>
<dbReference type="FunFam" id="1.20.1270.60:FF:000009">
    <property type="entry name" value="Protein kinase C and casein kinase substrate in neurons 2"/>
    <property type="match status" value="1"/>
</dbReference>
<dbReference type="PANTHER" id="PTHR23065">
    <property type="entry name" value="PROLINE-SERINE-THREONINE PHOSPHATASE INTERACTING PROTEIN 1"/>
    <property type="match status" value="1"/>
</dbReference>
<reference evidence="19" key="3">
    <citation type="submission" date="2015-06" db="UniProtKB">
        <authorList>
            <consortium name="EnsemblMetazoa"/>
        </authorList>
    </citation>
    <scope>IDENTIFICATION</scope>
</reference>
<dbReference type="SMART" id="SM00326">
    <property type="entry name" value="SH3"/>
    <property type="match status" value="1"/>
</dbReference>
<feature type="domain" description="SH3" evidence="16">
    <location>
        <begin position="427"/>
        <end position="487"/>
    </location>
</feature>
<dbReference type="Pfam" id="PF00611">
    <property type="entry name" value="FCH"/>
    <property type="match status" value="1"/>
</dbReference>
<dbReference type="InterPro" id="IPR036028">
    <property type="entry name" value="SH3-like_dom_sf"/>
</dbReference>
<keyword evidence="8 13" id="KW-0175">Coiled coil</keyword>
<evidence type="ECO:0000313" key="19">
    <source>
        <dbReference type="EnsemblMetazoa" id="CapteP20646"/>
    </source>
</evidence>
<dbReference type="Pfam" id="PF14604">
    <property type="entry name" value="SH3_9"/>
    <property type="match status" value="1"/>
</dbReference>
<keyword evidence="4 12" id="KW-0728">SH3 domain</keyword>
<organism evidence="18">
    <name type="scientific">Capitella teleta</name>
    <name type="common">Polychaete worm</name>
    <dbReference type="NCBI Taxonomy" id="283909"/>
    <lineage>
        <taxon>Eukaryota</taxon>
        <taxon>Metazoa</taxon>
        <taxon>Spiralia</taxon>
        <taxon>Lophotrochozoa</taxon>
        <taxon>Annelida</taxon>
        <taxon>Polychaeta</taxon>
        <taxon>Sedentaria</taxon>
        <taxon>Scolecida</taxon>
        <taxon>Capitellidae</taxon>
        <taxon>Capitella</taxon>
    </lineage>
</organism>
<comment type="function">
    <text evidence="10">Plays a role in endocytosis and regulates internalization of plasma membrane proteins. Overexpression impairs internalization of SLC2A1/GLUT1 and TRPV4 and increases the levels of SLC2A1/GLUT1 and TRPV4 at the cell membrane. Inhibits the TRPV4 calcium channel activity.</text>
</comment>
<dbReference type="SUPFAM" id="SSF50044">
    <property type="entry name" value="SH3-domain"/>
    <property type="match status" value="1"/>
</dbReference>
<dbReference type="SMART" id="SM00055">
    <property type="entry name" value="FCH"/>
    <property type="match status" value="1"/>
</dbReference>
<keyword evidence="20" id="KW-1185">Reference proteome</keyword>
<comment type="subcellular location">
    <subcellularLocation>
        <location evidence="2">Cell membrane</location>
    </subcellularLocation>
    <subcellularLocation>
        <location evidence="3">Cytoplasm</location>
    </subcellularLocation>
    <subcellularLocation>
        <location evidence="1">Endomembrane system</location>
        <topology evidence="1">Peripheral membrane protein</topology>
    </subcellularLocation>
</comment>
<dbReference type="FunFam" id="2.30.30.40:FF:000014">
    <property type="entry name" value="Kinase C and casein kinase substrate in neurons protein"/>
    <property type="match status" value="1"/>
</dbReference>
<dbReference type="Gene3D" id="2.30.30.40">
    <property type="entry name" value="SH3 Domains"/>
    <property type="match status" value="1"/>
</dbReference>
<dbReference type="GO" id="GO:0007010">
    <property type="term" value="P:cytoskeleton organization"/>
    <property type="evidence" value="ECO:0007669"/>
    <property type="project" value="TreeGrafter"/>
</dbReference>
<evidence type="ECO:0000256" key="11">
    <source>
        <dbReference type="ARBA" id="ARBA00064966"/>
    </source>
</evidence>
<accession>R7TDV9</accession>
<evidence type="ECO:0000256" key="7">
    <source>
        <dbReference type="ARBA" id="ARBA00022553"/>
    </source>
</evidence>
<keyword evidence="5" id="KW-1003">Cell membrane</keyword>
<evidence type="ECO:0000259" key="17">
    <source>
        <dbReference type="PROSITE" id="PS51741"/>
    </source>
</evidence>
<dbReference type="OrthoDB" id="10255128at2759"/>
<feature type="coiled-coil region" evidence="14">
    <location>
        <begin position="184"/>
        <end position="222"/>
    </location>
</feature>
<dbReference type="AlphaFoldDB" id="R7TDV9"/>
<dbReference type="PRINTS" id="PR00452">
    <property type="entry name" value="SH3DOMAIN"/>
</dbReference>
<keyword evidence="6" id="KW-0963">Cytoplasm</keyword>
<evidence type="ECO:0000313" key="20">
    <source>
        <dbReference type="Proteomes" id="UP000014760"/>
    </source>
</evidence>
<dbReference type="Gene3D" id="1.20.1270.60">
    <property type="entry name" value="Arfaptin homology (AH) domain/BAR domain"/>
    <property type="match status" value="1"/>
</dbReference>
<evidence type="ECO:0000256" key="2">
    <source>
        <dbReference type="ARBA" id="ARBA00004236"/>
    </source>
</evidence>
<evidence type="ECO:0000256" key="15">
    <source>
        <dbReference type="SAM" id="MobiDB-lite"/>
    </source>
</evidence>
<evidence type="ECO:0000313" key="18">
    <source>
        <dbReference type="EMBL" id="ELT91899.1"/>
    </source>
</evidence>
<dbReference type="EMBL" id="KB310317">
    <property type="protein sequence ID" value="ELT91899.1"/>
    <property type="molecule type" value="Genomic_DNA"/>
</dbReference>
<dbReference type="PROSITE" id="PS51741">
    <property type="entry name" value="F_BAR"/>
    <property type="match status" value="1"/>
</dbReference>
<evidence type="ECO:0000256" key="13">
    <source>
        <dbReference type="PROSITE-ProRule" id="PRU01077"/>
    </source>
</evidence>
<reference evidence="20" key="1">
    <citation type="submission" date="2012-12" db="EMBL/GenBank/DDBJ databases">
        <authorList>
            <person name="Hellsten U."/>
            <person name="Grimwood J."/>
            <person name="Chapman J.A."/>
            <person name="Shapiro H."/>
            <person name="Aerts A."/>
            <person name="Otillar R.P."/>
            <person name="Terry A.Y."/>
            <person name="Boore J.L."/>
            <person name="Simakov O."/>
            <person name="Marletaz F."/>
            <person name="Cho S.-J."/>
            <person name="Edsinger-Gonzales E."/>
            <person name="Havlak P."/>
            <person name="Kuo D.-H."/>
            <person name="Larsson T."/>
            <person name="Lv J."/>
            <person name="Arendt D."/>
            <person name="Savage R."/>
            <person name="Osoegawa K."/>
            <person name="de Jong P."/>
            <person name="Lindberg D.R."/>
            <person name="Seaver E.C."/>
            <person name="Weisblat D.A."/>
            <person name="Putnam N.H."/>
            <person name="Grigoriev I.V."/>
            <person name="Rokhsar D.S."/>
        </authorList>
    </citation>
    <scope>NUCLEOTIDE SEQUENCE</scope>
    <source>
        <strain evidence="20">I ESC-2004</strain>
    </source>
</reference>
<name>R7TDV9_CAPTE</name>
<reference evidence="18 20" key="2">
    <citation type="journal article" date="2013" name="Nature">
        <title>Insights into bilaterian evolution from three spiralian genomes.</title>
        <authorList>
            <person name="Simakov O."/>
            <person name="Marletaz F."/>
            <person name="Cho S.J."/>
            <person name="Edsinger-Gonzales E."/>
            <person name="Havlak P."/>
            <person name="Hellsten U."/>
            <person name="Kuo D.H."/>
            <person name="Larsson T."/>
            <person name="Lv J."/>
            <person name="Arendt D."/>
            <person name="Savage R."/>
            <person name="Osoegawa K."/>
            <person name="de Jong P."/>
            <person name="Grimwood J."/>
            <person name="Chapman J.A."/>
            <person name="Shapiro H."/>
            <person name="Aerts A."/>
            <person name="Otillar R.P."/>
            <person name="Terry A.Y."/>
            <person name="Boore J.L."/>
            <person name="Grigoriev I.V."/>
            <person name="Lindberg D.R."/>
            <person name="Seaver E.C."/>
            <person name="Weisblat D.A."/>
            <person name="Putnam N.H."/>
            <person name="Rokhsar D.S."/>
        </authorList>
    </citation>
    <scope>NUCLEOTIDE SEQUENCE</scope>
    <source>
        <strain evidence="18 20">I ESC-2004</strain>
    </source>
</reference>
<evidence type="ECO:0000256" key="12">
    <source>
        <dbReference type="PROSITE-ProRule" id="PRU00192"/>
    </source>
</evidence>
<dbReference type="HOGENOM" id="CLU_030752_0_0_1"/>
<proteinExistence type="predicted"/>
<dbReference type="GO" id="GO:0005543">
    <property type="term" value="F:phospholipid binding"/>
    <property type="evidence" value="ECO:0007669"/>
    <property type="project" value="TreeGrafter"/>
</dbReference>
<evidence type="ECO:0000259" key="16">
    <source>
        <dbReference type="PROSITE" id="PS50002"/>
    </source>
</evidence>
<evidence type="ECO:0000256" key="9">
    <source>
        <dbReference type="ARBA" id="ARBA00023136"/>
    </source>
</evidence>
<evidence type="ECO:0000256" key="5">
    <source>
        <dbReference type="ARBA" id="ARBA00022475"/>
    </source>
</evidence>